<evidence type="ECO:0000256" key="7">
    <source>
        <dbReference type="ARBA" id="ARBA00022898"/>
    </source>
</evidence>
<accession>A0A1Q5PGX4</accession>
<dbReference type="STRING" id="1797110.A3841_10535"/>
<dbReference type="InterPro" id="IPR036038">
    <property type="entry name" value="Aminotransferase-like"/>
</dbReference>
<proteinExistence type="inferred from homology"/>
<dbReference type="InterPro" id="IPR018300">
    <property type="entry name" value="Aminotrans_IV_CS"/>
</dbReference>
<evidence type="ECO:0000256" key="2">
    <source>
        <dbReference type="ARBA" id="ARBA00004824"/>
    </source>
</evidence>
<evidence type="ECO:0000256" key="12">
    <source>
        <dbReference type="RuleBase" id="RU004516"/>
    </source>
</evidence>
<dbReference type="Gene3D" id="3.30.470.10">
    <property type="match status" value="1"/>
</dbReference>
<dbReference type="GO" id="GO:0004084">
    <property type="term" value="F:branched-chain-amino-acid transaminase activity"/>
    <property type="evidence" value="ECO:0007669"/>
    <property type="project" value="UniProtKB-EC"/>
</dbReference>
<evidence type="ECO:0000256" key="11">
    <source>
        <dbReference type="RuleBase" id="RU004106"/>
    </source>
</evidence>
<evidence type="ECO:0000256" key="5">
    <source>
        <dbReference type="ARBA" id="ARBA00009320"/>
    </source>
</evidence>
<dbReference type="RefSeq" id="WP_073850892.1">
    <property type="nucleotide sequence ID" value="NZ_LVWA01000003.1"/>
</dbReference>
<keyword evidence="7 12" id="KW-0663">Pyridoxal phosphate</keyword>
<evidence type="ECO:0000256" key="1">
    <source>
        <dbReference type="ARBA" id="ARBA00001933"/>
    </source>
</evidence>
<dbReference type="InterPro" id="IPR050571">
    <property type="entry name" value="Class-IV_PLP-Dep_Aminotrnsfr"/>
</dbReference>
<evidence type="ECO:0000256" key="9">
    <source>
        <dbReference type="ARBA" id="ARBA00048798"/>
    </source>
</evidence>
<comment type="catalytic activity">
    <reaction evidence="9">
        <text>L-isoleucine + 2-oxoglutarate = (S)-3-methyl-2-oxopentanoate + L-glutamate</text>
        <dbReference type="Rhea" id="RHEA:24801"/>
        <dbReference type="ChEBI" id="CHEBI:16810"/>
        <dbReference type="ChEBI" id="CHEBI:29985"/>
        <dbReference type="ChEBI" id="CHEBI:35146"/>
        <dbReference type="ChEBI" id="CHEBI:58045"/>
        <dbReference type="EC" id="2.6.1.42"/>
    </reaction>
</comment>
<protein>
    <recommendedName>
        <fullName evidence="6">branched-chain-amino-acid transaminase</fullName>
        <ecNumber evidence="6">2.6.1.42</ecNumber>
    </recommendedName>
</protein>
<comment type="pathway">
    <text evidence="4">Amino-acid biosynthesis; L-leucine biosynthesis; L-leucine from 3-methyl-2-oxobutanoate: step 4/4.</text>
</comment>
<dbReference type="InterPro" id="IPR001544">
    <property type="entry name" value="Aminotrans_IV"/>
</dbReference>
<comment type="pathway">
    <text evidence="2">Amino-acid biosynthesis; L-isoleucine biosynthesis; L-isoleucine from 2-oxobutanoate: step 4/4.</text>
</comment>
<keyword evidence="14" id="KW-1185">Reference proteome</keyword>
<gene>
    <name evidence="13" type="ORF">A3841_10535</name>
</gene>
<dbReference type="SUPFAM" id="SSF56752">
    <property type="entry name" value="D-aminoacid aminotransferase-like PLP-dependent enzymes"/>
    <property type="match status" value="1"/>
</dbReference>
<evidence type="ECO:0000256" key="6">
    <source>
        <dbReference type="ARBA" id="ARBA00013053"/>
    </source>
</evidence>
<dbReference type="InterPro" id="IPR043132">
    <property type="entry name" value="BCAT-like_C"/>
</dbReference>
<dbReference type="PANTHER" id="PTHR42743">
    <property type="entry name" value="AMINO-ACID AMINOTRANSFERASE"/>
    <property type="match status" value="1"/>
</dbReference>
<dbReference type="PROSITE" id="PS00770">
    <property type="entry name" value="AA_TRANSFER_CLASS_4"/>
    <property type="match status" value="1"/>
</dbReference>
<organism evidence="13 14">
    <name type="scientific">Pontibacter flavimaris</name>
    <dbReference type="NCBI Taxonomy" id="1797110"/>
    <lineage>
        <taxon>Bacteria</taxon>
        <taxon>Pseudomonadati</taxon>
        <taxon>Bacteroidota</taxon>
        <taxon>Cytophagia</taxon>
        <taxon>Cytophagales</taxon>
        <taxon>Hymenobacteraceae</taxon>
        <taxon>Pontibacter</taxon>
    </lineage>
</organism>
<reference evidence="13 14" key="1">
    <citation type="submission" date="2016-03" db="EMBL/GenBank/DDBJ databases">
        <title>Genome sequence of Pontibacter sp. nov., of the family cytophagaceae, isolated from marine sediment of the Yellow Sea, China.</title>
        <authorList>
            <person name="Zhang G."/>
            <person name="Zhang R."/>
        </authorList>
    </citation>
    <scope>NUCLEOTIDE SEQUENCE [LARGE SCALE GENOMIC DNA]</scope>
    <source>
        <strain evidence="13 14">S10-8</strain>
    </source>
</reference>
<dbReference type="AlphaFoldDB" id="A0A1Q5PGX4"/>
<evidence type="ECO:0000256" key="4">
    <source>
        <dbReference type="ARBA" id="ARBA00005072"/>
    </source>
</evidence>
<evidence type="ECO:0000313" key="14">
    <source>
        <dbReference type="Proteomes" id="UP000186551"/>
    </source>
</evidence>
<dbReference type="InterPro" id="IPR043131">
    <property type="entry name" value="BCAT-like_N"/>
</dbReference>
<dbReference type="EC" id="2.6.1.42" evidence="6"/>
<dbReference type="PANTHER" id="PTHR42743:SF11">
    <property type="entry name" value="AMINODEOXYCHORISMATE LYASE"/>
    <property type="match status" value="1"/>
</dbReference>
<dbReference type="GO" id="GO:0046394">
    <property type="term" value="P:carboxylic acid biosynthetic process"/>
    <property type="evidence" value="ECO:0007669"/>
    <property type="project" value="UniProtKB-ARBA"/>
</dbReference>
<evidence type="ECO:0000256" key="3">
    <source>
        <dbReference type="ARBA" id="ARBA00004931"/>
    </source>
</evidence>
<comment type="catalytic activity">
    <reaction evidence="8">
        <text>L-valine + 2-oxoglutarate = 3-methyl-2-oxobutanoate + L-glutamate</text>
        <dbReference type="Rhea" id="RHEA:24813"/>
        <dbReference type="ChEBI" id="CHEBI:11851"/>
        <dbReference type="ChEBI" id="CHEBI:16810"/>
        <dbReference type="ChEBI" id="CHEBI:29985"/>
        <dbReference type="ChEBI" id="CHEBI:57762"/>
        <dbReference type="EC" id="2.6.1.42"/>
    </reaction>
</comment>
<dbReference type="Pfam" id="PF01063">
    <property type="entry name" value="Aminotran_4"/>
    <property type="match status" value="1"/>
</dbReference>
<evidence type="ECO:0000256" key="8">
    <source>
        <dbReference type="ARBA" id="ARBA00048212"/>
    </source>
</evidence>
<comment type="similarity">
    <text evidence="5 11">Belongs to the class-IV pyridoxal-phosphate-dependent aminotransferase family.</text>
</comment>
<name>A0A1Q5PGX4_9BACT</name>
<comment type="pathway">
    <text evidence="3">Amino-acid biosynthesis; L-valine biosynthesis; L-valine from pyruvate: step 4/4.</text>
</comment>
<dbReference type="OrthoDB" id="9805628at2"/>
<comment type="cofactor">
    <cofactor evidence="1 12">
        <name>pyridoxal 5'-phosphate</name>
        <dbReference type="ChEBI" id="CHEBI:597326"/>
    </cofactor>
</comment>
<dbReference type="Gene3D" id="3.20.10.10">
    <property type="entry name" value="D-amino Acid Aminotransferase, subunit A, domain 2"/>
    <property type="match status" value="1"/>
</dbReference>
<comment type="caution">
    <text evidence="13">The sequence shown here is derived from an EMBL/GenBank/DDBJ whole genome shotgun (WGS) entry which is preliminary data.</text>
</comment>
<dbReference type="EMBL" id="LVWA01000003">
    <property type="protein sequence ID" value="OKL41479.1"/>
    <property type="molecule type" value="Genomic_DNA"/>
</dbReference>
<comment type="catalytic activity">
    <reaction evidence="10">
        <text>L-leucine + 2-oxoglutarate = 4-methyl-2-oxopentanoate + L-glutamate</text>
        <dbReference type="Rhea" id="RHEA:18321"/>
        <dbReference type="ChEBI" id="CHEBI:16810"/>
        <dbReference type="ChEBI" id="CHEBI:17865"/>
        <dbReference type="ChEBI" id="CHEBI:29985"/>
        <dbReference type="ChEBI" id="CHEBI:57427"/>
        <dbReference type="EC" id="2.6.1.42"/>
    </reaction>
</comment>
<dbReference type="Proteomes" id="UP000186551">
    <property type="component" value="Unassembled WGS sequence"/>
</dbReference>
<sequence>MFILYNDAFLRESDCHLPLSDRAFQYNDGFFETAILVNGHIRFWEQHRERMREAAEALRLELPAYFQEPYLEDKLLQLARQQRAETYGRLKLKVWRAGAGLYTPQTSQVNWLASIVPATPASQQPLHIGICQNSHTYYTSLSHIKGPNAPLYVLAGLEKQAQQQDDMLLLDRNGQVAELISSNIFWVKENILYTPALSSGCVNGILRRNILAWCHSQSIKTQQVLLAPEQLRQADAVFAANVTGIRAIASINGSELSQNEAFVAQLRAGLQV</sequence>
<evidence type="ECO:0000256" key="10">
    <source>
        <dbReference type="ARBA" id="ARBA00049229"/>
    </source>
</evidence>
<evidence type="ECO:0000313" key="13">
    <source>
        <dbReference type="EMBL" id="OKL41479.1"/>
    </source>
</evidence>